<evidence type="ECO:0000256" key="2">
    <source>
        <dbReference type="ARBA" id="ARBA00008170"/>
    </source>
</evidence>
<gene>
    <name evidence="11" type="ORF">WICMUC_004247</name>
</gene>
<dbReference type="AlphaFoldDB" id="A0A9P8TBP9"/>
<keyword evidence="5 8" id="KW-1133">Transmembrane helix</keyword>
<feature type="domain" description="Sodium/calcium exchanger membrane region" evidence="10">
    <location>
        <begin position="635"/>
        <end position="784"/>
    </location>
</feature>
<feature type="chain" id="PRO_5040298282" description="Sodium/calcium exchanger membrane region domain-containing protein" evidence="9">
    <location>
        <begin position="20"/>
        <end position="789"/>
    </location>
</feature>
<feature type="transmembrane region" description="Helical" evidence="8">
    <location>
        <begin position="209"/>
        <end position="230"/>
    </location>
</feature>
<comment type="subcellular location">
    <subcellularLocation>
        <location evidence="1">Membrane</location>
        <topology evidence="1">Multi-pass membrane protein</topology>
    </subcellularLocation>
</comment>
<dbReference type="InterPro" id="IPR051359">
    <property type="entry name" value="CaCA_antiporter"/>
</dbReference>
<dbReference type="GO" id="GO:0016020">
    <property type="term" value="C:membrane"/>
    <property type="evidence" value="ECO:0007669"/>
    <property type="project" value="UniProtKB-SubCell"/>
</dbReference>
<comment type="caution">
    <text evidence="11">The sequence shown here is derived from an EMBL/GenBank/DDBJ whole genome shotgun (WGS) entry which is preliminary data.</text>
</comment>
<dbReference type="PANTHER" id="PTHR12266:SF0">
    <property type="entry name" value="MITOCHONDRIAL SODIUM_CALCIUM EXCHANGER PROTEIN"/>
    <property type="match status" value="1"/>
</dbReference>
<evidence type="ECO:0000259" key="10">
    <source>
        <dbReference type="Pfam" id="PF01699"/>
    </source>
</evidence>
<dbReference type="GO" id="GO:0006874">
    <property type="term" value="P:intracellular calcium ion homeostasis"/>
    <property type="evidence" value="ECO:0007669"/>
    <property type="project" value="TreeGrafter"/>
</dbReference>
<feature type="transmembrane region" description="Helical" evidence="8">
    <location>
        <begin position="272"/>
        <end position="291"/>
    </location>
</feature>
<dbReference type="Proteomes" id="UP000769528">
    <property type="component" value="Unassembled WGS sequence"/>
</dbReference>
<evidence type="ECO:0000256" key="1">
    <source>
        <dbReference type="ARBA" id="ARBA00004141"/>
    </source>
</evidence>
<sequence>MKLGIQVILVFVVVISVRCYPFSEFTGLLISEEQDREVGLVENTKGHTNYTQTNHKIAGTKSDENDDKIFKDSEYQNDESNQEDGTSPVPSDDFGFQNSCHMIIDVEDQCTYAREYCTDYKIGVIDYISFYYCQKRKWPSLMLDILILVILFTSLGITASEFLCPNLDTLAKLLKMSESLAGVTLLALGNASPDVFSTLEAMKINSPSLAIGQLIGAAMFITCVVVGFMAIFKPFRVNKKPFIRDTAFLIISITITMIFLSDQKLSMREAFAMMMLYLLYVAFVVFSDWFIKKRKNAEKLDSQIRNQSFNHLQAIVPTDLSVNDYDYSPKGSENELGTYDEFNSKFNNENFVNFEDLKDSVSLGIRPSIISALDFQHKSFQRNSTEISDQISLASLPSKSKSPSLVPYGSYRKTNPSLDNSNEEEPGIAPSNPDLFPTFGHSDKNSVQLLSTSFNEENNEERMPSQSLELLKTVSLSSQIHQGNTTTAVFRHYFQNFITEKIVHKSTGIYLIFPSLKDFSDKSVVEKIFTVICLPLTTVLLLTIPIVYSDSDRNIKHELLLENEYILTLIKCCNAPFIATLLIGYGNGWNISSFWMGLIPTLVSLCLGLFIRHVRKSYQNNYNSKIIKFFNFSIAFLGFIIAVTWISTIATELISIIKFFSIVFNLSDAILGVTIFAVGNSLGDFICNISVANMGFPMMALSACFGSPLLNVLLGIGCSSLYIIPLKGSDIEINFSNTLLVSFITVLVNLIFLLIMVPLNEWQMNKTIGLTMIGLWSIATFICIILEII</sequence>
<dbReference type="Pfam" id="PF01699">
    <property type="entry name" value="Na_Ca_ex"/>
    <property type="match status" value="2"/>
</dbReference>
<evidence type="ECO:0000313" key="12">
    <source>
        <dbReference type="Proteomes" id="UP000769528"/>
    </source>
</evidence>
<evidence type="ECO:0000256" key="4">
    <source>
        <dbReference type="ARBA" id="ARBA00022692"/>
    </source>
</evidence>
<feature type="transmembrane region" description="Helical" evidence="8">
    <location>
        <begin position="626"/>
        <end position="647"/>
    </location>
</feature>
<evidence type="ECO:0000313" key="11">
    <source>
        <dbReference type="EMBL" id="KAH3672411.1"/>
    </source>
</evidence>
<feature type="transmembrane region" description="Helical" evidence="8">
    <location>
        <begin position="528"/>
        <end position="548"/>
    </location>
</feature>
<feature type="transmembrane region" description="Helical" evidence="8">
    <location>
        <begin position="735"/>
        <end position="756"/>
    </location>
</feature>
<feature type="signal peptide" evidence="9">
    <location>
        <begin position="1"/>
        <end position="19"/>
    </location>
</feature>
<protein>
    <recommendedName>
        <fullName evidence="10">Sodium/calcium exchanger membrane region domain-containing protein</fullName>
    </recommendedName>
</protein>
<feature type="transmembrane region" description="Helical" evidence="8">
    <location>
        <begin position="594"/>
        <end position="614"/>
    </location>
</feature>
<feature type="compositionally biased region" description="Low complexity" evidence="7">
    <location>
        <begin position="396"/>
        <end position="405"/>
    </location>
</feature>
<reference evidence="11" key="2">
    <citation type="submission" date="2021-01" db="EMBL/GenBank/DDBJ databases">
        <authorList>
            <person name="Schikora-Tamarit M.A."/>
        </authorList>
    </citation>
    <scope>NUCLEOTIDE SEQUENCE</scope>
    <source>
        <strain evidence="11">CBS6341</strain>
    </source>
</reference>
<dbReference type="PANTHER" id="PTHR12266">
    <property type="entry name" value="NA+/CA2+ K+ INDEPENDENT EXCHANGER"/>
    <property type="match status" value="1"/>
</dbReference>
<keyword evidence="9" id="KW-0732">Signal</keyword>
<dbReference type="Gene3D" id="1.20.1420.30">
    <property type="entry name" value="NCX, central ion-binding region"/>
    <property type="match status" value="2"/>
</dbReference>
<evidence type="ECO:0000256" key="3">
    <source>
        <dbReference type="ARBA" id="ARBA00022448"/>
    </source>
</evidence>
<keyword evidence="4 8" id="KW-0812">Transmembrane</keyword>
<feature type="domain" description="Sodium/calcium exchanger membrane region" evidence="10">
    <location>
        <begin position="146"/>
        <end position="285"/>
    </location>
</feature>
<keyword evidence="3" id="KW-0813">Transport</keyword>
<feature type="transmembrane region" description="Helical" evidence="8">
    <location>
        <begin position="699"/>
        <end position="723"/>
    </location>
</feature>
<feature type="transmembrane region" description="Helical" evidence="8">
    <location>
        <begin position="768"/>
        <end position="788"/>
    </location>
</feature>
<dbReference type="GO" id="GO:0008324">
    <property type="term" value="F:monoatomic cation transmembrane transporter activity"/>
    <property type="evidence" value="ECO:0007669"/>
    <property type="project" value="TreeGrafter"/>
</dbReference>
<dbReference type="OrthoDB" id="407410at2759"/>
<dbReference type="EMBL" id="JAEUBF010001150">
    <property type="protein sequence ID" value="KAH3672411.1"/>
    <property type="molecule type" value="Genomic_DNA"/>
</dbReference>
<organism evidence="11 12">
    <name type="scientific">Wickerhamomyces mucosus</name>
    <dbReference type="NCBI Taxonomy" id="1378264"/>
    <lineage>
        <taxon>Eukaryota</taxon>
        <taxon>Fungi</taxon>
        <taxon>Dikarya</taxon>
        <taxon>Ascomycota</taxon>
        <taxon>Saccharomycotina</taxon>
        <taxon>Saccharomycetes</taxon>
        <taxon>Phaffomycetales</taxon>
        <taxon>Wickerhamomycetaceae</taxon>
        <taxon>Wickerhamomyces</taxon>
    </lineage>
</organism>
<feature type="transmembrane region" description="Helical" evidence="8">
    <location>
        <begin position="242"/>
        <end position="260"/>
    </location>
</feature>
<evidence type="ECO:0000256" key="6">
    <source>
        <dbReference type="ARBA" id="ARBA00023136"/>
    </source>
</evidence>
<evidence type="ECO:0000256" key="9">
    <source>
        <dbReference type="SAM" id="SignalP"/>
    </source>
</evidence>
<keyword evidence="12" id="KW-1185">Reference proteome</keyword>
<comment type="similarity">
    <text evidence="2">Belongs to the Ca(2+):cation antiporter (CaCA) (TC 2.A.19) family.</text>
</comment>
<dbReference type="InterPro" id="IPR004837">
    <property type="entry name" value="NaCa_Exmemb"/>
</dbReference>
<evidence type="ECO:0000256" key="5">
    <source>
        <dbReference type="ARBA" id="ARBA00022989"/>
    </source>
</evidence>
<proteinExistence type="inferred from homology"/>
<feature type="region of interest" description="Disordered" evidence="7">
    <location>
        <begin position="396"/>
        <end position="435"/>
    </location>
</feature>
<name>A0A9P8TBP9_9ASCO</name>
<dbReference type="InterPro" id="IPR044880">
    <property type="entry name" value="NCX_ion-bd_dom_sf"/>
</dbReference>
<accession>A0A9P8TBP9</accession>
<evidence type="ECO:0000256" key="8">
    <source>
        <dbReference type="SAM" id="Phobius"/>
    </source>
</evidence>
<evidence type="ECO:0000256" key="7">
    <source>
        <dbReference type="SAM" id="MobiDB-lite"/>
    </source>
</evidence>
<keyword evidence="6 8" id="KW-0472">Membrane</keyword>
<feature type="transmembrane region" description="Helical" evidence="8">
    <location>
        <begin position="138"/>
        <end position="158"/>
    </location>
</feature>
<reference evidence="11" key="1">
    <citation type="journal article" date="2021" name="Open Biol.">
        <title>Shared evolutionary footprints suggest mitochondrial oxidative damage underlies multiple complex I losses in fungi.</title>
        <authorList>
            <person name="Schikora-Tamarit M.A."/>
            <person name="Marcet-Houben M."/>
            <person name="Nosek J."/>
            <person name="Gabaldon T."/>
        </authorList>
    </citation>
    <scope>NUCLEOTIDE SEQUENCE</scope>
    <source>
        <strain evidence="11">CBS6341</strain>
    </source>
</reference>